<dbReference type="PROSITE" id="PS50297">
    <property type="entry name" value="ANK_REP_REGION"/>
    <property type="match status" value="2"/>
</dbReference>
<keyword evidence="2" id="KW-0175">Coiled coil</keyword>
<dbReference type="PANTHER" id="PTHR24121:SF23">
    <property type="entry name" value="NO MECHANORECEPTOR POTENTIAL C, ISOFORM H"/>
    <property type="match status" value="1"/>
</dbReference>
<dbReference type="InterPro" id="IPR002110">
    <property type="entry name" value="Ankyrin_rpt"/>
</dbReference>
<dbReference type="SMART" id="SM00248">
    <property type="entry name" value="ANK"/>
    <property type="match status" value="2"/>
</dbReference>
<gene>
    <name evidence="4" type="ORF">LENED_001813</name>
</gene>
<reference evidence="4 5" key="2">
    <citation type="submission" date="2017-02" db="EMBL/GenBank/DDBJ databases">
        <title>A genome survey and senescence transcriptome analysis in Lentinula edodes.</title>
        <authorList>
            <person name="Sakamoto Y."/>
            <person name="Nakade K."/>
            <person name="Sato S."/>
            <person name="Yoshida Y."/>
            <person name="Miyazaki K."/>
            <person name="Natsume S."/>
            <person name="Konno N."/>
        </authorList>
    </citation>
    <scope>NUCLEOTIDE SEQUENCE [LARGE SCALE GENOMIC DNA]</scope>
    <source>
        <strain evidence="4 5">NBRC 111202</strain>
    </source>
</reference>
<proteinExistence type="predicted"/>
<reference evidence="4 5" key="1">
    <citation type="submission" date="2016-08" db="EMBL/GenBank/DDBJ databases">
        <authorList>
            <consortium name="Lentinula edodes genome sequencing consortium"/>
            <person name="Sakamoto Y."/>
            <person name="Nakade K."/>
            <person name="Sato S."/>
            <person name="Yoshida Y."/>
            <person name="Miyazaki K."/>
            <person name="Natsume S."/>
            <person name="Konno N."/>
        </authorList>
    </citation>
    <scope>NUCLEOTIDE SEQUENCE [LARGE SCALE GENOMIC DNA]</scope>
    <source>
        <strain evidence="4 5">NBRC 111202</strain>
    </source>
</reference>
<feature type="repeat" description="ANK" evidence="1">
    <location>
        <begin position="80"/>
        <end position="101"/>
    </location>
</feature>
<accession>A0A1Q3DZ64</accession>
<organism evidence="4 5">
    <name type="scientific">Lentinula edodes</name>
    <name type="common">Shiitake mushroom</name>
    <name type="synonym">Lentinus edodes</name>
    <dbReference type="NCBI Taxonomy" id="5353"/>
    <lineage>
        <taxon>Eukaryota</taxon>
        <taxon>Fungi</taxon>
        <taxon>Dikarya</taxon>
        <taxon>Basidiomycota</taxon>
        <taxon>Agaricomycotina</taxon>
        <taxon>Agaricomycetes</taxon>
        <taxon>Agaricomycetidae</taxon>
        <taxon>Agaricales</taxon>
        <taxon>Marasmiineae</taxon>
        <taxon>Omphalotaceae</taxon>
        <taxon>Lentinula</taxon>
    </lineage>
</organism>
<comment type="caution">
    <text evidence="4">The sequence shown here is derived from an EMBL/GenBank/DDBJ whole genome shotgun (WGS) entry which is preliminary data.</text>
</comment>
<feature type="coiled-coil region" evidence="2">
    <location>
        <begin position="443"/>
        <end position="484"/>
    </location>
</feature>
<evidence type="ECO:0000256" key="3">
    <source>
        <dbReference type="SAM" id="MobiDB-lite"/>
    </source>
</evidence>
<dbReference type="EMBL" id="BDGU01000029">
    <property type="protein sequence ID" value="GAW00307.1"/>
    <property type="molecule type" value="Genomic_DNA"/>
</dbReference>
<keyword evidence="1" id="KW-0040">ANK repeat</keyword>
<feature type="compositionally biased region" description="Basic residues" evidence="3">
    <location>
        <begin position="258"/>
        <end position="271"/>
    </location>
</feature>
<evidence type="ECO:0000313" key="4">
    <source>
        <dbReference type="EMBL" id="GAW00307.1"/>
    </source>
</evidence>
<dbReference type="STRING" id="5353.A0A1Q3DZ64"/>
<dbReference type="InterPro" id="IPR036770">
    <property type="entry name" value="Ankyrin_rpt-contain_sf"/>
</dbReference>
<dbReference type="PANTHER" id="PTHR24121">
    <property type="entry name" value="NO MECHANORECEPTOR POTENTIAL C, ISOFORM D-RELATED"/>
    <property type="match status" value="1"/>
</dbReference>
<keyword evidence="5" id="KW-1185">Reference proteome</keyword>
<dbReference type="Pfam" id="PF12796">
    <property type="entry name" value="Ank_2"/>
    <property type="match status" value="1"/>
</dbReference>
<dbReference type="Proteomes" id="UP000188533">
    <property type="component" value="Unassembled WGS sequence"/>
</dbReference>
<dbReference type="AlphaFoldDB" id="A0A1Q3DZ64"/>
<feature type="region of interest" description="Disordered" evidence="3">
    <location>
        <begin position="224"/>
        <end position="300"/>
    </location>
</feature>
<name>A0A1Q3DZ64_LENED</name>
<dbReference type="PROSITE" id="PS50088">
    <property type="entry name" value="ANK_REPEAT"/>
    <property type="match status" value="2"/>
</dbReference>
<evidence type="ECO:0000313" key="5">
    <source>
        <dbReference type="Proteomes" id="UP000188533"/>
    </source>
</evidence>
<evidence type="ECO:0000256" key="2">
    <source>
        <dbReference type="SAM" id="Coils"/>
    </source>
</evidence>
<protein>
    <submittedName>
        <fullName evidence="4">Cytoplasmic protein</fullName>
    </submittedName>
</protein>
<evidence type="ECO:0000256" key="1">
    <source>
        <dbReference type="PROSITE-ProRule" id="PRU00023"/>
    </source>
</evidence>
<feature type="repeat" description="ANK" evidence="1">
    <location>
        <begin position="45"/>
        <end position="66"/>
    </location>
</feature>
<dbReference type="Gene3D" id="1.25.40.20">
    <property type="entry name" value="Ankyrin repeat-containing domain"/>
    <property type="match status" value="1"/>
</dbReference>
<dbReference type="SUPFAM" id="SSF48403">
    <property type="entry name" value="Ankyrin repeat"/>
    <property type="match status" value="1"/>
</dbReference>
<sequence length="521" mass="57661">MPAPSILSEDKDEILLSCRYGELEDVQGYIEKFGAESLSQIRDDNGNTILHMISGNGHTDLLKYLLPLIPPSLLSTPNDAGSTPLHWAALNSHLSIAKELVLFPSGPGVDLIDIKNSAGHSPLAEAELAGWQEGAKWLVEVMNLEAVAVAEENGAEDVGDSDTVDPHQDVQVEIEDADGQIAKMTIRYAVPSILFSSTTPVIRSIFSFYAMKAYARCLRSSLDQGHTTSEGRSARWGAHASASVRESGALQPSSRSHTTTKGRHRRYKVHSARATEEADSGSPTPRSSGIRGQRKRKQLSWAEDSQIQTYTYVEHMREFNARWNTTTKSSEIIVSDNDSDSVTSGIESTMHKFDHLATYGDSQDPRTYHYDPKRYGSESYDLLDKGFRENLTASPKKENSSLLYPAASPIPKNEQSAYTADSPVLEIENHIVDSAQEKPIYDAAALLATNIELKRRLKDSEDELASVKAHVDELENKLHLWKEIFNRMGVISTSVADGSFEADKVLDSLNRHLISEYRETQ</sequence>